<dbReference type="Proteomes" id="UP000649617">
    <property type="component" value="Unassembled WGS sequence"/>
</dbReference>
<feature type="non-terminal residue" evidence="2">
    <location>
        <position position="279"/>
    </location>
</feature>
<gene>
    <name evidence="2" type="ORF">SPIL2461_LOCUS12250</name>
</gene>
<evidence type="ECO:0000256" key="1">
    <source>
        <dbReference type="SAM" id="MobiDB-lite"/>
    </source>
</evidence>
<name>A0A812SGC5_SYMPI</name>
<keyword evidence="3" id="KW-1185">Reference proteome</keyword>
<evidence type="ECO:0000313" key="3">
    <source>
        <dbReference type="Proteomes" id="UP000649617"/>
    </source>
</evidence>
<feature type="compositionally biased region" description="Acidic residues" evidence="1">
    <location>
        <begin position="47"/>
        <end position="59"/>
    </location>
</feature>
<sequence length="279" mass="30552">MPCGFQYPNATNKPILHRDYLGCQGRGFRHPREKDEQGQARAASLGGEDDPDNAEGDVCYEDEDDEADAYVDYAGPEDAQAVDALLQDCDFEEDTEAQGEISFDKAKTLGETRKVPEAGARSTAAAPKKEFAPKILRGRARTRSRNGEHAVGNTDAALDCHKVAIAERANENALTKVSFDNAFEYQKGGKADYLKFQTFVTPRLGLRQDHAWLRLGITVRGRAEEFGDEVRDPRQQADLQPIAIEGIEGKLYSSEAPGALPLLLSKAERALGAVRSTPL</sequence>
<organism evidence="2 3">
    <name type="scientific">Symbiodinium pilosum</name>
    <name type="common">Dinoflagellate</name>
    <dbReference type="NCBI Taxonomy" id="2952"/>
    <lineage>
        <taxon>Eukaryota</taxon>
        <taxon>Sar</taxon>
        <taxon>Alveolata</taxon>
        <taxon>Dinophyceae</taxon>
        <taxon>Suessiales</taxon>
        <taxon>Symbiodiniaceae</taxon>
        <taxon>Symbiodinium</taxon>
    </lineage>
</organism>
<protein>
    <submittedName>
        <fullName evidence="2">Uncharacterized protein</fullName>
    </submittedName>
</protein>
<proteinExistence type="predicted"/>
<reference evidence="2" key="1">
    <citation type="submission" date="2021-02" db="EMBL/GenBank/DDBJ databases">
        <authorList>
            <person name="Dougan E. K."/>
            <person name="Rhodes N."/>
            <person name="Thang M."/>
            <person name="Chan C."/>
        </authorList>
    </citation>
    <scope>NUCLEOTIDE SEQUENCE</scope>
</reference>
<evidence type="ECO:0000313" key="2">
    <source>
        <dbReference type="EMBL" id="CAE7480347.1"/>
    </source>
</evidence>
<feature type="region of interest" description="Disordered" evidence="1">
    <location>
        <begin position="26"/>
        <end position="59"/>
    </location>
</feature>
<dbReference type="EMBL" id="CAJNIZ010024892">
    <property type="protein sequence ID" value="CAE7480347.1"/>
    <property type="molecule type" value="Genomic_DNA"/>
</dbReference>
<dbReference type="AlphaFoldDB" id="A0A812SGC5"/>
<comment type="caution">
    <text evidence="2">The sequence shown here is derived from an EMBL/GenBank/DDBJ whole genome shotgun (WGS) entry which is preliminary data.</text>
</comment>
<accession>A0A812SGC5</accession>